<name>A0A4P7MZG6_PYROR</name>
<protein>
    <submittedName>
        <fullName evidence="2">Uncharacterized protein</fullName>
    </submittedName>
</protein>
<dbReference type="AlphaFoldDB" id="A0A4P7MZG6"/>
<organism evidence="2 3">
    <name type="scientific">Pyricularia oryzae</name>
    <name type="common">Rice blast fungus</name>
    <name type="synonym">Magnaporthe oryzae</name>
    <dbReference type="NCBI Taxonomy" id="318829"/>
    <lineage>
        <taxon>Eukaryota</taxon>
        <taxon>Fungi</taxon>
        <taxon>Dikarya</taxon>
        <taxon>Ascomycota</taxon>
        <taxon>Pezizomycotina</taxon>
        <taxon>Sordariomycetes</taxon>
        <taxon>Sordariomycetidae</taxon>
        <taxon>Magnaporthales</taxon>
        <taxon>Pyriculariaceae</taxon>
        <taxon>Pyricularia</taxon>
    </lineage>
</organism>
<keyword evidence="1" id="KW-0732">Signal</keyword>
<dbReference type="Proteomes" id="UP000294847">
    <property type="component" value="Chromosome 1"/>
</dbReference>
<accession>A0A4P7MZG6</accession>
<evidence type="ECO:0000313" key="2">
    <source>
        <dbReference type="EMBL" id="QBZ54551.1"/>
    </source>
</evidence>
<evidence type="ECO:0000313" key="3">
    <source>
        <dbReference type="Proteomes" id="UP000294847"/>
    </source>
</evidence>
<sequence length="45" mass="4833">MAIEGLSPLSHALLLVNLTLAGTLPEHNVQCYSCSTRPRSPSPTR</sequence>
<evidence type="ECO:0000256" key="1">
    <source>
        <dbReference type="SAM" id="SignalP"/>
    </source>
</evidence>
<reference evidence="2 3" key="1">
    <citation type="journal article" date="2019" name="Mol. Biol. Evol.">
        <title>Blast fungal genomes show frequent chromosomal changes, gene gains and losses, and effector gene turnover.</title>
        <authorList>
            <person name="Gomez Luciano L.B."/>
            <person name="Jason Tsai I."/>
            <person name="Chuma I."/>
            <person name="Tosa Y."/>
            <person name="Chen Y.H."/>
            <person name="Li J.Y."/>
            <person name="Li M.Y."/>
            <person name="Jade Lu M.Y."/>
            <person name="Nakayashiki H."/>
            <person name="Li W.H."/>
        </authorList>
    </citation>
    <scope>NUCLEOTIDE SEQUENCE [LARGE SCALE GENOMIC DNA]</scope>
    <source>
        <strain evidence="2">MZ5-1-6</strain>
    </source>
</reference>
<gene>
    <name evidence="2" type="ORF">PoMZ_10251</name>
</gene>
<feature type="chain" id="PRO_5020288190" evidence="1">
    <location>
        <begin position="22"/>
        <end position="45"/>
    </location>
</feature>
<feature type="signal peptide" evidence="1">
    <location>
        <begin position="1"/>
        <end position="21"/>
    </location>
</feature>
<dbReference type="EMBL" id="CP034204">
    <property type="protein sequence ID" value="QBZ54551.1"/>
    <property type="molecule type" value="Genomic_DNA"/>
</dbReference>
<proteinExistence type="predicted"/>